<evidence type="ECO:0000313" key="3">
    <source>
        <dbReference type="Proteomes" id="UP000887540"/>
    </source>
</evidence>
<sequence>MLSGNILVTGADSGLGLEFVRQLSNVESIKRIFAGSVDLEKAEDLKKLSEQNHIIIPIELNVGNDSCITKSRERVESEIGNEGLALLINCAGICNKRRLDSDDWLVGRVDRDAYLDHYNINCVGTIMVTSAFLPLLRKTADLGRAIVLNISARCASSINALKKQYPKEAKQDVIAYRLSKASLNHFTRALAYFENSIISISMDPGWMNTNMGGPLAPFTADDSAEKLLKVVCNLKLNDSGRFMDRDGNDLEL</sequence>
<evidence type="ECO:0000256" key="1">
    <source>
        <dbReference type="ARBA" id="ARBA00022857"/>
    </source>
</evidence>
<dbReference type="InterPro" id="IPR036291">
    <property type="entry name" value="NAD(P)-bd_dom_sf"/>
</dbReference>
<dbReference type="GO" id="GO:0016491">
    <property type="term" value="F:oxidoreductase activity"/>
    <property type="evidence" value="ECO:0007669"/>
    <property type="project" value="UniProtKB-KW"/>
</dbReference>
<dbReference type="Pfam" id="PF00106">
    <property type="entry name" value="adh_short"/>
    <property type="match status" value="1"/>
</dbReference>
<protein>
    <submittedName>
        <fullName evidence="4">Uncharacterized protein</fullName>
    </submittedName>
</protein>
<keyword evidence="1" id="KW-0521">NADP</keyword>
<name>A0A914CHA0_9BILA</name>
<accession>A0A914CHA0</accession>
<dbReference type="PANTHER" id="PTHR43544:SF7">
    <property type="entry name" value="NADB-LER2"/>
    <property type="match status" value="1"/>
</dbReference>
<dbReference type="InterPro" id="IPR002347">
    <property type="entry name" value="SDR_fam"/>
</dbReference>
<dbReference type="PRINTS" id="PR00081">
    <property type="entry name" value="GDHRDH"/>
</dbReference>
<dbReference type="PANTHER" id="PTHR43544">
    <property type="entry name" value="SHORT-CHAIN DEHYDROGENASE/REDUCTASE"/>
    <property type="match status" value="1"/>
</dbReference>
<proteinExistence type="predicted"/>
<dbReference type="WBParaSite" id="ACRNAN_scaffold10817.g16846.t1">
    <property type="protein sequence ID" value="ACRNAN_scaffold10817.g16846.t1"/>
    <property type="gene ID" value="ACRNAN_scaffold10817.g16846"/>
</dbReference>
<organism evidence="3 4">
    <name type="scientific">Acrobeloides nanus</name>
    <dbReference type="NCBI Taxonomy" id="290746"/>
    <lineage>
        <taxon>Eukaryota</taxon>
        <taxon>Metazoa</taxon>
        <taxon>Ecdysozoa</taxon>
        <taxon>Nematoda</taxon>
        <taxon>Chromadorea</taxon>
        <taxon>Rhabditida</taxon>
        <taxon>Tylenchina</taxon>
        <taxon>Cephalobomorpha</taxon>
        <taxon>Cephaloboidea</taxon>
        <taxon>Cephalobidae</taxon>
        <taxon>Acrobeloides</taxon>
    </lineage>
</organism>
<keyword evidence="2" id="KW-0560">Oxidoreductase</keyword>
<reference evidence="4" key="1">
    <citation type="submission" date="2022-11" db="UniProtKB">
        <authorList>
            <consortium name="WormBaseParasite"/>
        </authorList>
    </citation>
    <scope>IDENTIFICATION</scope>
</reference>
<dbReference type="AlphaFoldDB" id="A0A914CHA0"/>
<dbReference type="SUPFAM" id="SSF51735">
    <property type="entry name" value="NAD(P)-binding Rossmann-fold domains"/>
    <property type="match status" value="1"/>
</dbReference>
<dbReference type="Gene3D" id="3.40.50.720">
    <property type="entry name" value="NAD(P)-binding Rossmann-like Domain"/>
    <property type="match status" value="1"/>
</dbReference>
<evidence type="ECO:0000256" key="2">
    <source>
        <dbReference type="ARBA" id="ARBA00023002"/>
    </source>
</evidence>
<dbReference type="Proteomes" id="UP000887540">
    <property type="component" value="Unplaced"/>
</dbReference>
<dbReference type="GO" id="GO:0005737">
    <property type="term" value="C:cytoplasm"/>
    <property type="evidence" value="ECO:0007669"/>
    <property type="project" value="TreeGrafter"/>
</dbReference>
<dbReference type="InterPro" id="IPR051468">
    <property type="entry name" value="Fungal_SecMetab_SDRs"/>
</dbReference>
<evidence type="ECO:0000313" key="4">
    <source>
        <dbReference type="WBParaSite" id="ACRNAN_scaffold10817.g16846.t1"/>
    </source>
</evidence>
<keyword evidence="3" id="KW-1185">Reference proteome</keyword>